<accession>A0A3M7MDI6</accession>
<evidence type="ECO:0000313" key="2">
    <source>
        <dbReference type="Proteomes" id="UP000265663"/>
    </source>
</evidence>
<dbReference type="AlphaFoldDB" id="A0A3M7MDI6"/>
<sequence>MSYPKSDTSILDVELNAEFWVRQLVVAMINLEDVKDTDNSSAVQLFDPEEYDSLLLEAVGREIFLALIDRCKNGFRGPCRCNKALEPNGGLEADVTASCAERMQNVVSVLSCNKRVAEDMLFDSWKIRLLVNHPLAYDNDDEQEESDDQRRRRLEFERDRLKRIEEELLIRRANLLNYTKE</sequence>
<proteinExistence type="predicted"/>
<gene>
    <name evidence="1" type="ORF">GMOD_00007447</name>
</gene>
<organism evidence="1 2">
    <name type="scientific">Pyrenophora seminiperda CCB06</name>
    <dbReference type="NCBI Taxonomy" id="1302712"/>
    <lineage>
        <taxon>Eukaryota</taxon>
        <taxon>Fungi</taxon>
        <taxon>Dikarya</taxon>
        <taxon>Ascomycota</taxon>
        <taxon>Pezizomycotina</taxon>
        <taxon>Dothideomycetes</taxon>
        <taxon>Pleosporomycetidae</taxon>
        <taxon>Pleosporales</taxon>
        <taxon>Pleosporineae</taxon>
        <taxon>Pleosporaceae</taxon>
        <taxon>Pyrenophora</taxon>
    </lineage>
</organism>
<name>A0A3M7MDI6_9PLEO</name>
<dbReference type="EMBL" id="KE747833">
    <property type="protein sequence ID" value="RMZ72459.1"/>
    <property type="molecule type" value="Genomic_DNA"/>
</dbReference>
<reference evidence="1 2" key="1">
    <citation type="journal article" date="2014" name="PLoS ONE">
        <title>De novo Genome Assembly of the Fungal Plant Pathogen Pyrenophora semeniperda.</title>
        <authorList>
            <person name="Soliai M.M."/>
            <person name="Meyer S.E."/>
            <person name="Udall J.A."/>
            <person name="Elzinga D.E."/>
            <person name="Hermansen R.A."/>
            <person name="Bodily P.M."/>
            <person name="Hart A.A."/>
            <person name="Coleman C.E."/>
        </authorList>
    </citation>
    <scope>NUCLEOTIDE SEQUENCE [LARGE SCALE GENOMIC DNA]</scope>
    <source>
        <strain evidence="1 2">CCB06</strain>
        <tissue evidence="1">Mycelium</tissue>
    </source>
</reference>
<evidence type="ECO:0000313" key="1">
    <source>
        <dbReference type="EMBL" id="RMZ72459.1"/>
    </source>
</evidence>
<dbReference type="OrthoDB" id="3801063at2759"/>
<dbReference type="Proteomes" id="UP000265663">
    <property type="component" value="Unassembled WGS sequence"/>
</dbReference>
<protein>
    <submittedName>
        <fullName evidence="1">Uncharacterized protein</fullName>
    </submittedName>
</protein>
<keyword evidence="2" id="KW-1185">Reference proteome</keyword>